<dbReference type="PANTHER" id="PTHR33101:SF2">
    <property type="entry name" value="ROP GUANINE NUCLEOTIDE EXCHANGE FACTOR 14"/>
    <property type="match status" value="1"/>
</dbReference>
<dbReference type="InterPro" id="IPR005512">
    <property type="entry name" value="PRONE_dom"/>
</dbReference>
<dbReference type="Gramene" id="OGLUM02G29910.1">
    <property type="protein sequence ID" value="OGLUM02G29910.1"/>
    <property type="gene ID" value="OGLUM02G29910"/>
</dbReference>
<dbReference type="Proteomes" id="UP000026961">
    <property type="component" value="Chromosome 2"/>
</dbReference>
<dbReference type="AlphaFoldDB" id="A0A0D9YX04"/>
<evidence type="ECO:0000313" key="6">
    <source>
        <dbReference type="Proteomes" id="UP000026961"/>
    </source>
</evidence>
<keyword evidence="6" id="KW-1185">Reference proteome</keyword>
<dbReference type="Gene3D" id="1.20.58.2010">
    <property type="entry name" value="PRONE domain, subdomain 1"/>
    <property type="match status" value="2"/>
</dbReference>
<dbReference type="PANTHER" id="PTHR33101">
    <property type="entry name" value="ROP GUANINE NUCLEOTIDE EXCHANGE FACTOR 1"/>
    <property type="match status" value="1"/>
</dbReference>
<evidence type="ECO:0000313" key="5">
    <source>
        <dbReference type="EnsemblPlants" id="OGLUM02G29910.1"/>
    </source>
</evidence>
<dbReference type="STRING" id="40148.A0A0D9YX04"/>
<accession>A0A0D9YX04</accession>
<reference evidence="5" key="2">
    <citation type="submission" date="2018-05" db="EMBL/GenBank/DDBJ databases">
        <title>OgluRS3 (Oryza glumaepatula Reference Sequence Version 3).</title>
        <authorList>
            <person name="Zhang J."/>
            <person name="Kudrna D."/>
            <person name="Lee S."/>
            <person name="Talag J."/>
            <person name="Welchert J."/>
            <person name="Wing R.A."/>
        </authorList>
    </citation>
    <scope>NUCLEOTIDE SEQUENCE [LARGE SCALE GENOMIC DNA]</scope>
</reference>
<dbReference type="FunFam" id="1.20.58.2010:FF:000001">
    <property type="entry name" value="Rop guanine nucleotide exchange factor 14"/>
    <property type="match status" value="1"/>
</dbReference>
<dbReference type="PROSITE" id="PS51334">
    <property type="entry name" value="PRONE"/>
    <property type="match status" value="1"/>
</dbReference>
<reference evidence="5" key="1">
    <citation type="submission" date="2015-04" db="UniProtKB">
        <authorList>
            <consortium name="EnsemblPlants"/>
        </authorList>
    </citation>
    <scope>IDENTIFICATION</scope>
</reference>
<evidence type="ECO:0000256" key="2">
    <source>
        <dbReference type="PROSITE-ProRule" id="PRU00663"/>
    </source>
</evidence>
<feature type="domain" description="PRONE" evidence="4">
    <location>
        <begin position="306"/>
        <end position="673"/>
    </location>
</feature>
<dbReference type="FunFam" id="1.20.58.2010:FF:000003">
    <property type="entry name" value="Rop guanine nucleotide exchange factor 14"/>
    <property type="match status" value="1"/>
</dbReference>
<dbReference type="InterPro" id="IPR038937">
    <property type="entry name" value="RopGEF"/>
</dbReference>
<evidence type="ECO:0000256" key="3">
    <source>
        <dbReference type="SAM" id="MobiDB-lite"/>
    </source>
</evidence>
<sequence length="726" mass="80943">MGVGVAARPRETNAPKSDARNGIVMHVRGTDRCHHHEPLLQRHIQNSKFKHLILPPDAALHGRAALLGLAALTGQRHRASGPVGSGSSRKPRWTGGVVRVAHLFSFFFFTGTNWGRKIWAVFGRFGASSFFSPRALVSSRRRSCTSAILELWLHGIHCKGCGGQRRNLLVSDRDAVGYCCYCRYRLPRRGMRMKTLACCRRRPQDFSIDMDQEPDRVMTYNGLESCIINSSSYDDDSGLSATTGADGCVTTDSVDDEVSSCSSSKDVSSSSFSSQCHPLRKQEEHSLYELDTLSAVHLLPLKGKKPITYTLSASDIETMKEKFGKLLLGDDASGGARGVCAALALSNAIINLSATIFGELWKLEPLCEEKKVRWRKEMDWLLSPTTYMVELVPTKQNGADGCTFEIMTPKARSDVNVNLPALQKLDSMLIEVLDSMVDTEYWYVESGSRANGRGKKNGLRQTKKWWLPSPRVPDIGLSQFQRNRLVFQAKLVHQILKAAMSINEEVLLQIPIPPASGRASLGEDLYHAITTEYIPIEEIFLSLSLKTEHTVLETMNRLEGAVFAWNQRISEEKSKKSPGRHSWNFMKDSSSELDKMSMCIERVETLMQLLKSRFPSLPPTFIEVVKIQYNVDVGHAIVEAYSRVLVGVAFSILSRVAEILLEDDLIKKPNTPLATLKFDLSSDVYLAGITETPPGHIRRSLMDQISLVDGSLDAVVRKKGVKQLRW</sequence>
<organism evidence="5">
    <name type="scientific">Oryza glumipatula</name>
    <dbReference type="NCBI Taxonomy" id="40148"/>
    <lineage>
        <taxon>Eukaryota</taxon>
        <taxon>Viridiplantae</taxon>
        <taxon>Streptophyta</taxon>
        <taxon>Embryophyta</taxon>
        <taxon>Tracheophyta</taxon>
        <taxon>Spermatophyta</taxon>
        <taxon>Magnoliopsida</taxon>
        <taxon>Liliopsida</taxon>
        <taxon>Poales</taxon>
        <taxon>Poaceae</taxon>
        <taxon>BOP clade</taxon>
        <taxon>Oryzoideae</taxon>
        <taxon>Oryzeae</taxon>
        <taxon>Oryzinae</taxon>
        <taxon>Oryza</taxon>
    </lineage>
</organism>
<keyword evidence="1 2" id="KW-0344">Guanine-nucleotide releasing factor</keyword>
<name>A0A0D9YX04_9ORYZ</name>
<proteinExistence type="predicted"/>
<evidence type="ECO:0000256" key="1">
    <source>
        <dbReference type="ARBA" id="ARBA00022658"/>
    </source>
</evidence>
<feature type="compositionally biased region" description="Basic and acidic residues" evidence="3">
    <location>
        <begin position="8"/>
        <end position="19"/>
    </location>
</feature>
<dbReference type="eggNOG" id="ENOG502QPJS">
    <property type="taxonomic scope" value="Eukaryota"/>
</dbReference>
<protein>
    <recommendedName>
        <fullName evidence="4">PRONE domain-containing protein</fullName>
    </recommendedName>
</protein>
<dbReference type="GO" id="GO:0005085">
    <property type="term" value="F:guanyl-nucleotide exchange factor activity"/>
    <property type="evidence" value="ECO:0007669"/>
    <property type="project" value="UniProtKB-UniRule"/>
</dbReference>
<dbReference type="Pfam" id="PF03759">
    <property type="entry name" value="PRONE"/>
    <property type="match status" value="1"/>
</dbReference>
<feature type="region of interest" description="Disordered" evidence="3">
    <location>
        <begin position="1"/>
        <end position="20"/>
    </location>
</feature>
<evidence type="ECO:0000259" key="4">
    <source>
        <dbReference type="PROSITE" id="PS51334"/>
    </source>
</evidence>
<dbReference type="EnsemblPlants" id="OGLUM02G29910.1">
    <property type="protein sequence ID" value="OGLUM02G29910.1"/>
    <property type="gene ID" value="OGLUM02G29910"/>
</dbReference>